<reference evidence="15 16" key="1">
    <citation type="journal article" date="2017" name="Int. J. Syst. Evol. Microbiol.">
        <title>Roseitalea porphyridii gen. nov., sp. nov., isolated from a red alga, and reclassification of Hoeflea suaedae Chung et al. 2013 as Pseudohoeflea suaedae gen. nov., comb. nov.</title>
        <authorList>
            <person name="Hyeon J.W."/>
            <person name="Jeong S.E."/>
            <person name="Baek K."/>
            <person name="Jeon C.O."/>
        </authorList>
    </citation>
    <scope>NUCLEOTIDE SEQUENCE [LARGE SCALE GENOMIC DNA]</scope>
    <source>
        <strain evidence="15 16">MA7-20</strain>
    </source>
</reference>
<evidence type="ECO:0000256" key="4">
    <source>
        <dbReference type="ARBA" id="ARBA00017504"/>
    </source>
</evidence>
<organism evidence="15 16">
    <name type="scientific">Roseitalea porphyridii</name>
    <dbReference type="NCBI Taxonomy" id="1852022"/>
    <lineage>
        <taxon>Bacteria</taxon>
        <taxon>Pseudomonadati</taxon>
        <taxon>Pseudomonadota</taxon>
        <taxon>Alphaproteobacteria</taxon>
        <taxon>Hyphomicrobiales</taxon>
        <taxon>Ahrensiaceae</taxon>
        <taxon>Roseitalea</taxon>
    </lineage>
</organism>
<protein>
    <recommendedName>
        <fullName evidence="4 14">Protoporphyrinogen IX oxidase</fullName>
        <shortName evidence="14">PPO</shortName>
        <ecNumber evidence="14">1.3.99.-</ecNumber>
    </recommendedName>
</protein>
<evidence type="ECO:0000256" key="1">
    <source>
        <dbReference type="ARBA" id="ARBA00004651"/>
    </source>
</evidence>
<dbReference type="InterPro" id="IPR005265">
    <property type="entry name" value="HemJ-like"/>
</dbReference>
<keyword evidence="11 14" id="KW-0408">Iron</keyword>
<evidence type="ECO:0000256" key="9">
    <source>
        <dbReference type="ARBA" id="ARBA00022989"/>
    </source>
</evidence>
<dbReference type="Proteomes" id="UP000293719">
    <property type="component" value="Chromosome"/>
</dbReference>
<feature type="binding site" description="axial binding residue" evidence="14">
    <location>
        <position position="48"/>
    </location>
    <ligand>
        <name>heme</name>
        <dbReference type="ChEBI" id="CHEBI:30413"/>
    </ligand>
    <ligandPart>
        <name>Fe</name>
        <dbReference type="ChEBI" id="CHEBI:18248"/>
    </ligandPart>
</feature>
<name>A0A4P6V5U6_9HYPH</name>
<comment type="function">
    <text evidence="14">Catalyzes the oxidation of protoporphyrinogen IX to protoporphyrin IX.</text>
</comment>
<dbReference type="GO" id="GO:0006782">
    <property type="term" value="P:protoporphyrinogen IX biosynthetic process"/>
    <property type="evidence" value="ECO:0007669"/>
    <property type="project" value="UniProtKB-UniRule"/>
</dbReference>
<comment type="subunit">
    <text evidence="14">Homodimer.</text>
</comment>
<comment type="catalytic activity">
    <reaction evidence="13 14">
        <text>protoporphyrinogen IX + 3 A = protoporphyrin IX + 3 AH2</text>
        <dbReference type="Rhea" id="RHEA:62000"/>
        <dbReference type="ChEBI" id="CHEBI:13193"/>
        <dbReference type="ChEBI" id="CHEBI:17499"/>
        <dbReference type="ChEBI" id="CHEBI:57306"/>
        <dbReference type="ChEBI" id="CHEBI:57307"/>
    </reaction>
</comment>
<evidence type="ECO:0000256" key="12">
    <source>
        <dbReference type="ARBA" id="ARBA00023136"/>
    </source>
</evidence>
<keyword evidence="8 14" id="KW-0479">Metal-binding</keyword>
<feature type="transmembrane region" description="Helical" evidence="14">
    <location>
        <begin position="47"/>
        <end position="68"/>
    </location>
</feature>
<comment type="subcellular location">
    <subcellularLocation>
        <location evidence="1 14">Cell membrane</location>
        <topology evidence="1 14">Multi-pass membrane protein</topology>
    </subcellularLocation>
</comment>
<dbReference type="GO" id="GO:0070818">
    <property type="term" value="F:protoporphyrinogen oxidase activity"/>
    <property type="evidence" value="ECO:0007669"/>
    <property type="project" value="UniProtKB-UniRule"/>
</dbReference>
<dbReference type="EMBL" id="CP036532">
    <property type="protein sequence ID" value="QBK32194.1"/>
    <property type="molecule type" value="Genomic_DNA"/>
</dbReference>
<comment type="cofactor">
    <cofactor evidence="14">
        <name>heme b</name>
        <dbReference type="ChEBI" id="CHEBI:60344"/>
    </cofactor>
    <text evidence="14">Binds 1 heme b (iron(II)-protoporphyrin IX) group per subunit.</text>
</comment>
<dbReference type="UniPathway" id="UPA00251">
    <property type="reaction ID" value="UER00324"/>
</dbReference>
<dbReference type="PANTHER" id="PTHR40255">
    <property type="entry name" value="UPF0093 MEMBRANE PROTEIN SLR1790"/>
    <property type="match status" value="1"/>
</dbReference>
<dbReference type="KEGG" id="rpod:E0E05_00830"/>
<feature type="transmembrane region" description="Helical" evidence="14">
    <location>
        <begin position="158"/>
        <end position="176"/>
    </location>
</feature>
<evidence type="ECO:0000256" key="14">
    <source>
        <dbReference type="HAMAP-Rule" id="MF_02239"/>
    </source>
</evidence>
<keyword evidence="10 14" id="KW-0560">Oxidoreductase</keyword>
<comment type="pathway">
    <text evidence="2 14">Porphyrin-containing compound metabolism; protoporphyrin-IX biosynthesis; protoporphyrin-IX from protoporphyrinogen-IX: step 1/1.</text>
</comment>
<evidence type="ECO:0000256" key="5">
    <source>
        <dbReference type="ARBA" id="ARBA00022475"/>
    </source>
</evidence>
<dbReference type="GO" id="GO:0046872">
    <property type="term" value="F:metal ion binding"/>
    <property type="evidence" value="ECO:0007669"/>
    <property type="project" value="UniProtKB-KW"/>
</dbReference>
<proteinExistence type="inferred from homology"/>
<evidence type="ECO:0000256" key="2">
    <source>
        <dbReference type="ARBA" id="ARBA00005073"/>
    </source>
</evidence>
<dbReference type="HAMAP" id="MF_02239">
    <property type="entry name" value="HemJ"/>
    <property type="match status" value="1"/>
</dbReference>
<feature type="binding site" description="axial binding residue" evidence="14">
    <location>
        <position position="123"/>
    </location>
    <ligand>
        <name>heme</name>
        <dbReference type="ChEBI" id="CHEBI:30413"/>
    </ligand>
    <ligandPart>
        <name>Fe</name>
        <dbReference type="ChEBI" id="CHEBI:18248"/>
    </ligandPart>
</feature>
<evidence type="ECO:0000313" key="16">
    <source>
        <dbReference type="Proteomes" id="UP000293719"/>
    </source>
</evidence>
<keyword evidence="16" id="KW-1185">Reference proteome</keyword>
<sequence length="179" mass="19728">MSEPETSAGKGSKAAVRAAMALVVFLAFGAFVFVLSPQARYDWAKAIHVIAVISWMAGLLYLPRLFVYHCDAEPGSTQDRTFAVMERRLLKVIMLPAMLVSWIVGLWLAWTAGFFTSGWFVAKLVAVLIMTGAHGYLGKAAKLFADGRNEKPARHWRIVNEVPTLAMIAAVIFVIVKPF</sequence>
<evidence type="ECO:0000256" key="10">
    <source>
        <dbReference type="ARBA" id="ARBA00023002"/>
    </source>
</evidence>
<evidence type="ECO:0000256" key="3">
    <source>
        <dbReference type="ARBA" id="ARBA00006501"/>
    </source>
</evidence>
<dbReference type="AlphaFoldDB" id="A0A4P6V5U6"/>
<dbReference type="Pfam" id="PF03653">
    <property type="entry name" value="UPF0093"/>
    <property type="match status" value="1"/>
</dbReference>
<keyword evidence="7 14" id="KW-0812">Transmembrane</keyword>
<comment type="similarity">
    <text evidence="3 14">Belongs to the HemJ family.</text>
</comment>
<gene>
    <name evidence="15" type="primary">hemJ</name>
    <name evidence="15" type="ORF">E0E05_00830</name>
</gene>
<dbReference type="PANTHER" id="PTHR40255:SF1">
    <property type="entry name" value="PROTOPORPHYRINOGEN IX OXIDASE"/>
    <property type="match status" value="1"/>
</dbReference>
<evidence type="ECO:0000256" key="11">
    <source>
        <dbReference type="ARBA" id="ARBA00023004"/>
    </source>
</evidence>
<evidence type="ECO:0000256" key="6">
    <source>
        <dbReference type="ARBA" id="ARBA00022617"/>
    </source>
</evidence>
<keyword evidence="9 14" id="KW-1133">Transmembrane helix</keyword>
<evidence type="ECO:0000313" key="15">
    <source>
        <dbReference type="EMBL" id="QBK32194.1"/>
    </source>
</evidence>
<keyword evidence="6 14" id="KW-0349">Heme</keyword>
<evidence type="ECO:0000256" key="7">
    <source>
        <dbReference type="ARBA" id="ARBA00022692"/>
    </source>
</evidence>
<feature type="transmembrane region" description="Helical" evidence="14">
    <location>
        <begin position="116"/>
        <end position="137"/>
    </location>
</feature>
<dbReference type="NCBIfam" id="TIGR00701">
    <property type="entry name" value="protoporphyrinogen oxidase HemJ"/>
    <property type="match status" value="1"/>
</dbReference>
<dbReference type="OrthoDB" id="9800824at2"/>
<accession>A0A4P6V5U6</accession>
<keyword evidence="5 14" id="KW-1003">Cell membrane</keyword>
<feature type="transmembrane region" description="Helical" evidence="14">
    <location>
        <begin position="14"/>
        <end position="35"/>
    </location>
</feature>
<evidence type="ECO:0000256" key="13">
    <source>
        <dbReference type="ARBA" id="ARBA00048390"/>
    </source>
</evidence>
<keyword evidence="12 14" id="KW-0472">Membrane</keyword>
<evidence type="ECO:0000256" key="8">
    <source>
        <dbReference type="ARBA" id="ARBA00022723"/>
    </source>
</evidence>
<dbReference type="GO" id="GO:0005886">
    <property type="term" value="C:plasma membrane"/>
    <property type="evidence" value="ECO:0007669"/>
    <property type="project" value="UniProtKB-SubCell"/>
</dbReference>
<dbReference type="EC" id="1.3.99.-" evidence="14"/>
<feature type="transmembrane region" description="Helical" evidence="14">
    <location>
        <begin position="89"/>
        <end position="110"/>
    </location>
</feature>